<evidence type="ECO:0000313" key="1">
    <source>
        <dbReference type="EMBL" id="XDJ00756.1"/>
    </source>
</evidence>
<sequence>MGAFGLPFLLIKIGNYMAIDSSVIPNPQIVLDLVKSIETKVRHDESVKTALGKDWSGDYYSVECNLQKILTKFFDIAVSSKTVSINQCYHSVYTNNSSEGASQARDISEWLKNSGFNTNVAQFQSLNYLNSWVCCATNTPELFFDKTPDPSWGKSIVDTVAENSNSDYKEHVYDSTILASMFMEQTINSVMQNFKSQSVSAKSLTDIKYNQYAPLQSNDAKTLEDAYRILADTVIQYLKDSGLPDARYEIDMNSGRPTFFAA</sequence>
<accession>A0AB39C2D2</accession>
<dbReference type="EMBL" id="PP926509">
    <property type="protein sequence ID" value="XDJ00756.1"/>
    <property type="molecule type" value="Genomic_DNA"/>
</dbReference>
<organism evidence="1">
    <name type="scientific">Klebsiella phage PMBT63</name>
    <dbReference type="NCBI Taxonomy" id="3229739"/>
    <lineage>
        <taxon>Viruses</taxon>
        <taxon>Duplodnaviria</taxon>
        <taxon>Heunggongvirae</taxon>
        <taxon>Uroviricota</taxon>
        <taxon>Caudoviricetes</taxon>
    </lineage>
</organism>
<reference evidence="1" key="1">
    <citation type="submission" date="2024-06" db="EMBL/GenBank/DDBJ databases">
        <title>This phage originates from the Bacteriophage catalogue of the Bacteriophage Competence Centre, Department of Microbiology und Biotechnology, Max Rubner-Institut, Kiel, Germany.</title>
        <authorList>
            <person name="Sprotte S."/>
            <person name="Brinks E."/>
            <person name="Hille F."/>
        </authorList>
    </citation>
    <scope>NUCLEOTIDE SEQUENCE</scope>
</reference>
<protein>
    <submittedName>
        <fullName evidence="1">Uncharacterized protein</fullName>
    </submittedName>
</protein>
<name>A0AB39C2D2_9CAUD</name>
<proteinExistence type="predicted"/>